<dbReference type="GO" id="GO:0052745">
    <property type="term" value="F:inositol phosphate phosphatase activity"/>
    <property type="evidence" value="ECO:0007669"/>
    <property type="project" value="TreeGrafter"/>
</dbReference>
<evidence type="ECO:0000256" key="11">
    <source>
        <dbReference type="ARBA" id="ARBA00031642"/>
    </source>
</evidence>
<evidence type="ECO:0000256" key="9">
    <source>
        <dbReference type="ARBA" id="ARBA00023136"/>
    </source>
</evidence>
<dbReference type="PANTHER" id="PTHR20963:SF8">
    <property type="entry name" value="MULTIPLE INOSITOL POLYPHOSPHATE PHOSPHATASE 1"/>
    <property type="match status" value="1"/>
</dbReference>
<evidence type="ECO:0000256" key="10">
    <source>
        <dbReference type="ARBA" id="ARBA00023180"/>
    </source>
</evidence>
<sequence length="505" mass="57251">MASISMFLILSSLLLSSSHSLPDQQGFDVRQHLSTVTRYDFVKDVAHTKSGSGDIPDQCTPIHVNLVARHGTRSPTKKRMRELDRLASHLQELIRDAEDRHSSIQKVPAWMKGWTSPWKGKVKGGELIRKGEEEMYNLGIRVRERFPDLFNEPYHHDVYPIKATQASFILVYFAVARTSASAVAFGMGLLSEKGTLGQGRHQAFAVTSESRASDTILRFHDCCENYKVYRKSREPSVEKFKEPFLDEITSALVSRYDLNFTRQDTASLWFLCKQEASVLDITNQACALFSPSEVALLGWTDDVEQFILKGYGNSLNYRMGVPLLQDVVQSMEQAIKAHEEKHSPGSYEKARLRFAHAETLVPFTCLLGLFLEGSEFQKIQSEQPLELPPKPPQSRNWRGNIVSPFAGNNMLVLYSCSANSSSKYFVQVLHNEQPIPMPGCHDYGFCPFEVFKERIVDPHLKHDYNTVCTAKQAPPQDPQTSKLLLPFRWLFSWGNNDAQSNKVEL</sequence>
<dbReference type="OrthoDB" id="6509975at2759"/>
<dbReference type="PANTHER" id="PTHR20963">
    <property type="entry name" value="MULTIPLE INOSITOL POLYPHOSPHATE PHOSPHATASE-RELATED"/>
    <property type="match status" value="1"/>
</dbReference>
<name>A0A9Q0J4L9_9ROSI</name>
<dbReference type="InterPro" id="IPR000560">
    <property type="entry name" value="His_Pase_clade-2"/>
</dbReference>
<reference evidence="18" key="2">
    <citation type="journal article" date="2023" name="Plants (Basel)">
        <title>Annotation of the Turnera subulata (Passifloraceae) Draft Genome Reveals the S-Locus Evolved after the Divergence of Turneroideae from Passifloroideae in a Stepwise Manner.</title>
        <authorList>
            <person name="Henning P.M."/>
            <person name="Roalson E.H."/>
            <person name="Mir W."/>
            <person name="McCubbin A.G."/>
            <person name="Shore J.S."/>
        </authorList>
    </citation>
    <scope>NUCLEOTIDE SEQUENCE</scope>
    <source>
        <strain evidence="18">F60SS</strain>
    </source>
</reference>
<evidence type="ECO:0000256" key="14">
    <source>
        <dbReference type="ARBA" id="ARBA00043691"/>
    </source>
</evidence>
<dbReference type="Pfam" id="PF00328">
    <property type="entry name" value="His_Phos_2"/>
    <property type="match status" value="1"/>
</dbReference>
<keyword evidence="6" id="KW-1003">Cell membrane</keyword>
<evidence type="ECO:0000256" key="13">
    <source>
        <dbReference type="ARBA" id="ARBA00043671"/>
    </source>
</evidence>
<comment type="catalytic activity">
    <reaction evidence="13">
        <text>1D-myo-inositol 1,2,4,5,6-pentakisphosphate + H2O = 1D-myo-inositol 1,2,5,6-tetrakisphosphate + phosphate</text>
        <dbReference type="Rhea" id="RHEA:77115"/>
        <dbReference type="ChEBI" id="CHEBI:15377"/>
        <dbReference type="ChEBI" id="CHEBI:43474"/>
        <dbReference type="ChEBI" id="CHEBI:57798"/>
        <dbReference type="ChEBI" id="CHEBI:195535"/>
        <dbReference type="EC" id="3.1.3.62"/>
    </reaction>
    <physiologicalReaction direction="left-to-right" evidence="13">
        <dbReference type="Rhea" id="RHEA:77116"/>
    </physiologicalReaction>
</comment>
<keyword evidence="10" id="KW-0325">Glycoprotein</keyword>
<dbReference type="GO" id="GO:0003993">
    <property type="term" value="F:acid phosphatase activity"/>
    <property type="evidence" value="ECO:0007669"/>
    <property type="project" value="TreeGrafter"/>
</dbReference>
<dbReference type="EMBL" id="JAKUCV010006306">
    <property type="protein sequence ID" value="KAJ4827897.1"/>
    <property type="molecule type" value="Genomic_DNA"/>
</dbReference>
<evidence type="ECO:0000256" key="5">
    <source>
        <dbReference type="ARBA" id="ARBA00018097"/>
    </source>
</evidence>
<proteinExistence type="inferred from homology"/>
<dbReference type="EC" id="3.1.3.80" evidence="3"/>
<evidence type="ECO:0000256" key="1">
    <source>
        <dbReference type="ARBA" id="ARBA00004236"/>
    </source>
</evidence>
<accession>A0A9Q0J4L9</accession>
<dbReference type="CDD" id="cd07061">
    <property type="entry name" value="HP_HAP_like"/>
    <property type="match status" value="1"/>
</dbReference>
<evidence type="ECO:0000256" key="17">
    <source>
        <dbReference type="SAM" id="SignalP"/>
    </source>
</evidence>
<feature type="disulfide bond" evidence="16">
    <location>
        <begin position="59"/>
        <end position="416"/>
    </location>
</feature>
<evidence type="ECO:0000256" key="12">
    <source>
        <dbReference type="ARBA" id="ARBA00043668"/>
    </source>
</evidence>
<comment type="catalytic activity">
    <reaction evidence="12">
        <text>1D-myo-inositol 1,2,5,6-tetrakisphosphate + H2O = 1D-myo-inositol 1,2,6-trisphosphate + phosphate</text>
        <dbReference type="Rhea" id="RHEA:77119"/>
        <dbReference type="ChEBI" id="CHEBI:15377"/>
        <dbReference type="ChEBI" id="CHEBI:43474"/>
        <dbReference type="ChEBI" id="CHEBI:195535"/>
        <dbReference type="ChEBI" id="CHEBI:195537"/>
        <dbReference type="EC" id="3.1.3.62"/>
    </reaction>
    <physiologicalReaction direction="left-to-right" evidence="12">
        <dbReference type="Rhea" id="RHEA:77120"/>
    </physiologicalReaction>
</comment>
<dbReference type="InterPro" id="IPR016274">
    <property type="entry name" value="Histidine_acid_Pase_euk"/>
</dbReference>
<comment type="caution">
    <text evidence="18">The sequence shown here is derived from an EMBL/GenBank/DDBJ whole genome shotgun (WGS) entry which is preliminary data.</text>
</comment>
<keyword evidence="7 17" id="KW-0732">Signal</keyword>
<dbReference type="PIRSF" id="PIRSF000894">
    <property type="entry name" value="Acid_phosphatase"/>
    <property type="match status" value="1"/>
</dbReference>
<evidence type="ECO:0000256" key="15">
    <source>
        <dbReference type="ARBA" id="ARBA00043832"/>
    </source>
</evidence>
<gene>
    <name evidence="18" type="ORF">Tsubulata_021758</name>
</gene>
<feature type="disulfide bond" evidence="16">
    <location>
        <begin position="440"/>
        <end position="446"/>
    </location>
</feature>
<dbReference type="FunFam" id="3.40.50.1240:FF:000017">
    <property type="entry name" value="Histidine acid phosphatase family protein"/>
    <property type="match status" value="1"/>
</dbReference>
<evidence type="ECO:0000256" key="6">
    <source>
        <dbReference type="ARBA" id="ARBA00022475"/>
    </source>
</evidence>
<evidence type="ECO:0000256" key="3">
    <source>
        <dbReference type="ARBA" id="ARBA00012976"/>
    </source>
</evidence>
<evidence type="ECO:0000313" key="18">
    <source>
        <dbReference type="EMBL" id="KAJ4827897.1"/>
    </source>
</evidence>
<comment type="catalytic activity">
    <reaction evidence="15">
        <text>(2R)-2,3-bisphosphoglycerate + H2O = (2R)-2-phosphoglycerate + phosphate</text>
        <dbReference type="Rhea" id="RHEA:27381"/>
        <dbReference type="ChEBI" id="CHEBI:15377"/>
        <dbReference type="ChEBI" id="CHEBI:43474"/>
        <dbReference type="ChEBI" id="CHEBI:58248"/>
        <dbReference type="ChEBI" id="CHEBI:58289"/>
        <dbReference type="EC" id="3.1.3.80"/>
    </reaction>
    <physiologicalReaction direction="left-to-right" evidence="15">
        <dbReference type="Rhea" id="RHEA:27382"/>
    </physiologicalReaction>
</comment>
<dbReference type="Gene3D" id="3.40.50.1240">
    <property type="entry name" value="Phosphoglycerate mutase-like"/>
    <property type="match status" value="1"/>
</dbReference>
<comment type="catalytic activity">
    <reaction evidence="14">
        <text>1D-myo-inositol hexakisphosphate + H2O = 1D-myo-inositol 1,2,4,5,6-pentakisphosphate + phosphate</text>
        <dbReference type="Rhea" id="RHEA:16989"/>
        <dbReference type="ChEBI" id="CHEBI:15377"/>
        <dbReference type="ChEBI" id="CHEBI:43474"/>
        <dbReference type="ChEBI" id="CHEBI:57798"/>
        <dbReference type="ChEBI" id="CHEBI:58130"/>
        <dbReference type="EC" id="3.1.3.62"/>
    </reaction>
    <physiologicalReaction direction="left-to-right" evidence="14">
        <dbReference type="Rhea" id="RHEA:16990"/>
    </physiologicalReaction>
</comment>
<evidence type="ECO:0000256" key="16">
    <source>
        <dbReference type="PIRSR" id="PIRSR000894-2"/>
    </source>
</evidence>
<dbReference type="InterPro" id="IPR029033">
    <property type="entry name" value="His_PPase_superfam"/>
</dbReference>
<evidence type="ECO:0000256" key="2">
    <source>
        <dbReference type="ARBA" id="ARBA00008422"/>
    </source>
</evidence>
<feature type="signal peptide" evidence="17">
    <location>
        <begin position="1"/>
        <end position="20"/>
    </location>
</feature>
<feature type="chain" id="PRO_5040207213" description="Multiple inositol polyphosphate phosphatase 1" evidence="17">
    <location>
        <begin position="21"/>
        <end position="505"/>
    </location>
</feature>
<feature type="disulfide bond" evidence="16">
    <location>
        <begin position="272"/>
        <end position="286"/>
    </location>
</feature>
<reference evidence="18" key="1">
    <citation type="submission" date="2022-02" db="EMBL/GenBank/DDBJ databases">
        <authorList>
            <person name="Henning P.M."/>
            <person name="McCubbin A.G."/>
            <person name="Shore J.S."/>
        </authorList>
    </citation>
    <scope>NUCLEOTIDE SEQUENCE</scope>
    <source>
        <strain evidence="18">F60SS</strain>
        <tissue evidence="18">Leaves</tissue>
    </source>
</reference>
<dbReference type="GO" id="GO:0034417">
    <property type="term" value="F:bisphosphoglycerate 3-phosphatase activity"/>
    <property type="evidence" value="ECO:0007669"/>
    <property type="project" value="UniProtKB-EC"/>
</dbReference>
<organism evidence="18 19">
    <name type="scientific">Turnera subulata</name>
    <dbReference type="NCBI Taxonomy" id="218843"/>
    <lineage>
        <taxon>Eukaryota</taxon>
        <taxon>Viridiplantae</taxon>
        <taxon>Streptophyta</taxon>
        <taxon>Embryophyta</taxon>
        <taxon>Tracheophyta</taxon>
        <taxon>Spermatophyta</taxon>
        <taxon>Magnoliopsida</taxon>
        <taxon>eudicotyledons</taxon>
        <taxon>Gunneridae</taxon>
        <taxon>Pentapetalae</taxon>
        <taxon>rosids</taxon>
        <taxon>fabids</taxon>
        <taxon>Malpighiales</taxon>
        <taxon>Passifloraceae</taxon>
        <taxon>Turnera</taxon>
    </lineage>
</organism>
<comment type="subcellular location">
    <subcellularLocation>
        <location evidence="1">Cell membrane</location>
    </subcellularLocation>
</comment>
<keyword evidence="19" id="KW-1185">Reference proteome</keyword>
<keyword evidence="8" id="KW-0378">Hydrolase</keyword>
<dbReference type="SUPFAM" id="SSF53254">
    <property type="entry name" value="Phosphoglycerate mutase-like"/>
    <property type="match status" value="1"/>
</dbReference>
<protein>
    <recommendedName>
        <fullName evidence="5">Multiple inositol polyphosphate phosphatase 1</fullName>
        <ecNumber evidence="4">3.1.3.62</ecNumber>
        <ecNumber evidence="3">3.1.3.80</ecNumber>
    </recommendedName>
    <alternativeName>
        <fullName evidence="11">2,3-bisphosphoglycerate 3-phosphatase</fullName>
    </alternativeName>
</protein>
<keyword evidence="16" id="KW-1015">Disulfide bond</keyword>
<dbReference type="EC" id="3.1.3.62" evidence="4"/>
<dbReference type="AlphaFoldDB" id="A0A9Q0J4L9"/>
<comment type="similarity">
    <text evidence="2">Belongs to the histidine acid phosphatase family. MINPP1 subfamily.</text>
</comment>
<keyword evidence="9" id="KW-0472">Membrane</keyword>
<evidence type="ECO:0000313" key="19">
    <source>
        <dbReference type="Proteomes" id="UP001141552"/>
    </source>
</evidence>
<dbReference type="Proteomes" id="UP001141552">
    <property type="component" value="Unassembled WGS sequence"/>
</dbReference>
<evidence type="ECO:0000256" key="8">
    <source>
        <dbReference type="ARBA" id="ARBA00022801"/>
    </source>
</evidence>
<evidence type="ECO:0000256" key="7">
    <source>
        <dbReference type="ARBA" id="ARBA00022729"/>
    </source>
</evidence>
<evidence type="ECO:0000256" key="4">
    <source>
        <dbReference type="ARBA" id="ARBA00013040"/>
    </source>
</evidence>
<dbReference type="GO" id="GO:0005886">
    <property type="term" value="C:plasma membrane"/>
    <property type="evidence" value="ECO:0007669"/>
    <property type="project" value="UniProtKB-SubCell"/>
</dbReference>